<dbReference type="OrthoDB" id="9798935at2"/>
<name>A0A1V4SSZ8_RUMHU</name>
<reference evidence="2 3" key="1">
    <citation type="submission" date="2017-03" db="EMBL/GenBank/DDBJ databases">
        <title>Genome sequence of Clostridium hungatei DSM 14427.</title>
        <authorList>
            <person name="Poehlein A."/>
            <person name="Daniel R."/>
        </authorList>
    </citation>
    <scope>NUCLEOTIDE SEQUENCE [LARGE SCALE GENOMIC DNA]</scope>
    <source>
        <strain evidence="2 3">DSM 14427</strain>
    </source>
</reference>
<evidence type="ECO:0000259" key="1">
    <source>
        <dbReference type="Pfam" id="PF06725"/>
    </source>
</evidence>
<dbReference type="STRING" id="48256.CLHUN_01830"/>
<evidence type="ECO:0000313" key="3">
    <source>
        <dbReference type="Proteomes" id="UP000191554"/>
    </source>
</evidence>
<dbReference type="CDD" id="cd14667">
    <property type="entry name" value="3D_containing_proteins"/>
    <property type="match status" value="1"/>
</dbReference>
<dbReference type="Proteomes" id="UP000191554">
    <property type="component" value="Unassembled WGS sequence"/>
</dbReference>
<feature type="domain" description="3D" evidence="1">
    <location>
        <begin position="127"/>
        <end position="191"/>
    </location>
</feature>
<dbReference type="EMBL" id="MZGX01000001">
    <property type="protein sequence ID" value="OPX46367.1"/>
    <property type="molecule type" value="Genomic_DNA"/>
</dbReference>
<dbReference type="InterPro" id="IPR059180">
    <property type="entry name" value="3D_YorM"/>
</dbReference>
<dbReference type="Gene3D" id="2.40.40.10">
    <property type="entry name" value="RlpA-like domain"/>
    <property type="match status" value="1"/>
</dbReference>
<protein>
    <submittedName>
        <fullName evidence="2">3D domain protein</fullName>
    </submittedName>
</protein>
<dbReference type="InterPro" id="IPR010611">
    <property type="entry name" value="3D_dom"/>
</dbReference>
<dbReference type="GO" id="GO:0004553">
    <property type="term" value="F:hydrolase activity, hydrolyzing O-glycosyl compounds"/>
    <property type="evidence" value="ECO:0007669"/>
    <property type="project" value="InterPro"/>
</dbReference>
<dbReference type="GO" id="GO:0009254">
    <property type="term" value="P:peptidoglycan turnover"/>
    <property type="evidence" value="ECO:0007669"/>
    <property type="project" value="InterPro"/>
</dbReference>
<keyword evidence="3" id="KW-1185">Reference proteome</keyword>
<dbReference type="GO" id="GO:0019867">
    <property type="term" value="C:outer membrane"/>
    <property type="evidence" value="ECO:0007669"/>
    <property type="project" value="InterPro"/>
</dbReference>
<accession>A0A1V4SSZ8</accession>
<dbReference type="RefSeq" id="WP_080062684.1">
    <property type="nucleotide sequence ID" value="NZ_MZGX01000001.1"/>
</dbReference>
<dbReference type="InterPro" id="IPR036908">
    <property type="entry name" value="RlpA-like_sf"/>
</dbReference>
<dbReference type="Pfam" id="PF06725">
    <property type="entry name" value="3D"/>
    <property type="match status" value="1"/>
</dbReference>
<gene>
    <name evidence="2" type="ORF">CLHUN_01830</name>
</gene>
<sequence>MKFKDFAVAMVLVFMLVLLGKYNSLALENQDSIGIMNQQIEDLQQQMEALPSISSDISDITEQIKVLSAKIESNRKELDNKISRGSADVRKMRVTAYDLSVESCGKRPSHPLYGITASGEPVKEWSTIATGPELPFGTRIYIPYFRDKPNNGIFVVADRGSAIKRNCIDVYMADSDACQEFGVKMFDVYVLGEDDEK</sequence>
<organism evidence="2 3">
    <name type="scientific">Ruminiclostridium hungatei</name>
    <name type="common">Clostridium hungatei</name>
    <dbReference type="NCBI Taxonomy" id="48256"/>
    <lineage>
        <taxon>Bacteria</taxon>
        <taxon>Bacillati</taxon>
        <taxon>Bacillota</taxon>
        <taxon>Clostridia</taxon>
        <taxon>Eubacteriales</taxon>
        <taxon>Oscillospiraceae</taxon>
        <taxon>Ruminiclostridium</taxon>
    </lineage>
</organism>
<evidence type="ECO:0000313" key="2">
    <source>
        <dbReference type="EMBL" id="OPX46367.1"/>
    </source>
</evidence>
<dbReference type="SUPFAM" id="SSF50685">
    <property type="entry name" value="Barwin-like endoglucanases"/>
    <property type="match status" value="1"/>
</dbReference>
<comment type="caution">
    <text evidence="2">The sequence shown here is derived from an EMBL/GenBank/DDBJ whole genome shotgun (WGS) entry which is preliminary data.</text>
</comment>
<proteinExistence type="predicted"/>
<dbReference type="AlphaFoldDB" id="A0A1V4SSZ8"/>